<dbReference type="InterPro" id="IPR001796">
    <property type="entry name" value="DHFR_dom"/>
</dbReference>
<dbReference type="InterPro" id="IPR024072">
    <property type="entry name" value="DHFR-like_dom_sf"/>
</dbReference>
<dbReference type="PANTHER" id="PTHR38011">
    <property type="entry name" value="DIHYDROFOLATE REDUCTASE FAMILY PROTEIN (AFU_ORTHOLOGUE AFUA_8G06820)"/>
    <property type="match status" value="1"/>
</dbReference>
<organism evidence="2 3">
    <name type="scientific">Candidatus Wildermuthbacteria bacterium RIFCSPHIGHO2_01_FULL_48_27b</name>
    <dbReference type="NCBI Taxonomy" id="1802447"/>
    <lineage>
        <taxon>Bacteria</taxon>
        <taxon>Candidatus Wildermuthiibacteriota</taxon>
    </lineage>
</organism>
<evidence type="ECO:0000313" key="3">
    <source>
        <dbReference type="Proteomes" id="UP000178170"/>
    </source>
</evidence>
<dbReference type="InterPro" id="IPR050765">
    <property type="entry name" value="Riboflavin_Biosynth_HTPR"/>
</dbReference>
<dbReference type="GO" id="GO:0004146">
    <property type="term" value="F:dihydrofolate reductase activity"/>
    <property type="evidence" value="ECO:0007669"/>
    <property type="project" value="InterPro"/>
</dbReference>
<evidence type="ECO:0000259" key="1">
    <source>
        <dbReference type="PROSITE" id="PS51330"/>
    </source>
</evidence>
<dbReference type="PROSITE" id="PS51330">
    <property type="entry name" value="DHFR_2"/>
    <property type="match status" value="1"/>
</dbReference>
<dbReference type="Gene3D" id="3.40.430.10">
    <property type="entry name" value="Dihydrofolate Reductase, subunit A"/>
    <property type="match status" value="1"/>
</dbReference>
<protein>
    <recommendedName>
        <fullName evidence="1">DHFR domain-containing protein</fullName>
    </recommendedName>
</protein>
<dbReference type="PANTHER" id="PTHR38011:SF11">
    <property type="entry name" value="2,5-DIAMINO-6-RIBOSYLAMINO-4(3H)-PYRIMIDINONE 5'-PHOSPHATE REDUCTASE"/>
    <property type="match status" value="1"/>
</dbReference>
<comment type="caution">
    <text evidence="2">The sequence shown here is derived from an EMBL/GenBank/DDBJ whole genome shotgun (WGS) entry which is preliminary data.</text>
</comment>
<accession>A0A1G2QVN1</accession>
<feature type="domain" description="DHFR" evidence="1">
    <location>
        <begin position="2"/>
        <end position="172"/>
    </location>
</feature>
<dbReference type="Pfam" id="PF00186">
    <property type="entry name" value="DHFR_1"/>
    <property type="match status" value="1"/>
</dbReference>
<dbReference type="EMBL" id="MHTS01000024">
    <property type="protein sequence ID" value="OHA63911.1"/>
    <property type="molecule type" value="Genomic_DNA"/>
</dbReference>
<name>A0A1G2QVN1_9BACT</name>
<evidence type="ECO:0000313" key="2">
    <source>
        <dbReference type="EMBL" id="OHA63911.1"/>
    </source>
</evidence>
<gene>
    <name evidence="2" type="ORF">A2843_01190</name>
</gene>
<dbReference type="AlphaFoldDB" id="A0A1G2QVN1"/>
<proteinExistence type="predicted"/>
<dbReference type="Proteomes" id="UP000178170">
    <property type="component" value="Unassembled WGS sequence"/>
</dbReference>
<dbReference type="CDD" id="cd00209">
    <property type="entry name" value="DHFR"/>
    <property type="match status" value="1"/>
</dbReference>
<dbReference type="GO" id="GO:0046654">
    <property type="term" value="P:tetrahydrofolate biosynthetic process"/>
    <property type="evidence" value="ECO:0007669"/>
    <property type="project" value="InterPro"/>
</dbReference>
<dbReference type="SUPFAM" id="SSF53597">
    <property type="entry name" value="Dihydrofolate reductase-like"/>
    <property type="match status" value="1"/>
</dbReference>
<sequence length="172" mass="18759">MTVFLIAALTADGFIARGPAHTPMSWTSKEDKQFFTQRTKEARVVVMGLNTYKTIGKPLSGRQNIVYAPASPAGGPSGTILEGVQVTQDDPKTLILKLSEEGFQEVAICGGATIYTMFMEAGVVDKLYLTLEPILFGSGIHLFNKELQVNLKLESTKNLSETTILLEYSVLK</sequence>
<reference evidence="2 3" key="1">
    <citation type="journal article" date="2016" name="Nat. Commun.">
        <title>Thousands of microbial genomes shed light on interconnected biogeochemical processes in an aquifer system.</title>
        <authorList>
            <person name="Anantharaman K."/>
            <person name="Brown C.T."/>
            <person name="Hug L.A."/>
            <person name="Sharon I."/>
            <person name="Castelle C.J."/>
            <person name="Probst A.J."/>
            <person name="Thomas B.C."/>
            <person name="Singh A."/>
            <person name="Wilkins M.J."/>
            <person name="Karaoz U."/>
            <person name="Brodie E.L."/>
            <person name="Williams K.H."/>
            <person name="Hubbard S.S."/>
            <person name="Banfield J.F."/>
        </authorList>
    </citation>
    <scope>NUCLEOTIDE SEQUENCE [LARGE SCALE GENOMIC DNA]</scope>
</reference>